<evidence type="ECO:0000256" key="2">
    <source>
        <dbReference type="ARBA" id="ARBA00022649"/>
    </source>
</evidence>
<sequence length="88" mass="10451">MKVHFSEEGWEDYQHWCQHDRTVLDKINALIEDTRRRPFTGLGKPEPLKAALSGWWSRRITGEHRLVYRVAGAGAEQRIEIVQCRYHY</sequence>
<comment type="caution">
    <text evidence="7">The sequence shown here is derived from an EMBL/GenBank/DDBJ whole genome shotgun (WGS) entry which is preliminary data.</text>
</comment>
<evidence type="ECO:0000256" key="1">
    <source>
        <dbReference type="ARBA" id="ARBA00008172"/>
    </source>
</evidence>
<dbReference type="GO" id="GO:0016787">
    <property type="term" value="F:hydrolase activity"/>
    <property type="evidence" value="ECO:0007669"/>
    <property type="project" value="UniProtKB-KW"/>
</dbReference>
<keyword evidence="2" id="KW-1277">Toxin-antitoxin system</keyword>
<dbReference type="PANTHER" id="PTHR38039:SF1">
    <property type="entry name" value="TOXIN YOEB"/>
    <property type="match status" value="1"/>
</dbReference>
<dbReference type="EMBL" id="VWPK01000026">
    <property type="protein sequence ID" value="KAA5610895.1"/>
    <property type="molecule type" value="Genomic_DNA"/>
</dbReference>
<keyword evidence="3" id="KW-0540">Nuclease</keyword>
<evidence type="ECO:0000256" key="6">
    <source>
        <dbReference type="ARBA" id="ARBA00030388"/>
    </source>
</evidence>
<comment type="similarity">
    <text evidence="1">Belongs to the YoeB family.</text>
</comment>
<dbReference type="Pfam" id="PF06769">
    <property type="entry name" value="YoeB_toxin"/>
    <property type="match status" value="1"/>
</dbReference>
<evidence type="ECO:0000313" key="7">
    <source>
        <dbReference type="EMBL" id="KAA5610895.1"/>
    </source>
</evidence>
<dbReference type="OrthoDB" id="9801102at2"/>
<name>A0A5M6ITY8_9PROT</name>
<dbReference type="NCBIfam" id="TIGR02116">
    <property type="entry name" value="toxin_Txe_YoeB"/>
    <property type="match status" value="1"/>
</dbReference>
<keyword evidence="8" id="KW-1185">Reference proteome</keyword>
<proteinExistence type="inferred from homology"/>
<dbReference type="Gene3D" id="3.30.2310.20">
    <property type="entry name" value="RelE-like"/>
    <property type="match status" value="1"/>
</dbReference>
<protein>
    <recommendedName>
        <fullName evidence="6">Putative mRNA interferase YoeB</fullName>
    </recommendedName>
</protein>
<accession>A0A5M6ITY8</accession>
<evidence type="ECO:0000256" key="4">
    <source>
        <dbReference type="ARBA" id="ARBA00022759"/>
    </source>
</evidence>
<dbReference type="InterPro" id="IPR035093">
    <property type="entry name" value="RelE/ParE_toxin_dom_sf"/>
</dbReference>
<keyword evidence="5" id="KW-0378">Hydrolase</keyword>
<keyword evidence="4" id="KW-0255">Endonuclease</keyword>
<evidence type="ECO:0000256" key="5">
    <source>
        <dbReference type="ARBA" id="ARBA00022801"/>
    </source>
</evidence>
<evidence type="ECO:0000313" key="8">
    <source>
        <dbReference type="Proteomes" id="UP000325255"/>
    </source>
</evidence>
<dbReference type="GO" id="GO:0006401">
    <property type="term" value="P:RNA catabolic process"/>
    <property type="evidence" value="ECO:0007669"/>
    <property type="project" value="InterPro"/>
</dbReference>
<dbReference type="Proteomes" id="UP000325255">
    <property type="component" value="Unassembled WGS sequence"/>
</dbReference>
<dbReference type="PANTHER" id="PTHR38039">
    <property type="entry name" value="TOXIN YOEB"/>
    <property type="match status" value="1"/>
</dbReference>
<dbReference type="SUPFAM" id="SSF143011">
    <property type="entry name" value="RelE-like"/>
    <property type="match status" value="1"/>
</dbReference>
<reference evidence="7 8" key="1">
    <citation type="submission" date="2019-09" db="EMBL/GenBank/DDBJ databases">
        <title>Genome sequence of Rhodovastum atsumiense, a diverse member of the Acetobacteraceae family of non-sulfur purple photosynthetic bacteria.</title>
        <authorList>
            <person name="Meyer T."/>
            <person name="Kyndt J."/>
        </authorList>
    </citation>
    <scope>NUCLEOTIDE SEQUENCE [LARGE SCALE GENOMIC DNA]</scope>
    <source>
        <strain evidence="7 8">DSM 21279</strain>
    </source>
</reference>
<dbReference type="GO" id="GO:0004519">
    <property type="term" value="F:endonuclease activity"/>
    <property type="evidence" value="ECO:0007669"/>
    <property type="project" value="UniProtKB-KW"/>
</dbReference>
<gene>
    <name evidence="7" type="ORF">F1189_16770</name>
</gene>
<dbReference type="RefSeq" id="WP_150041991.1">
    <property type="nucleotide sequence ID" value="NZ_OW485601.1"/>
</dbReference>
<organism evidence="7 8">
    <name type="scientific">Rhodovastum atsumiense</name>
    <dbReference type="NCBI Taxonomy" id="504468"/>
    <lineage>
        <taxon>Bacteria</taxon>
        <taxon>Pseudomonadati</taxon>
        <taxon>Pseudomonadota</taxon>
        <taxon>Alphaproteobacteria</taxon>
        <taxon>Acetobacterales</taxon>
        <taxon>Acetobacteraceae</taxon>
        <taxon>Rhodovastum</taxon>
    </lineage>
</organism>
<dbReference type="InterPro" id="IPR009614">
    <property type="entry name" value="YoeB_toxin"/>
</dbReference>
<dbReference type="GO" id="GO:0045892">
    <property type="term" value="P:negative regulation of DNA-templated transcription"/>
    <property type="evidence" value="ECO:0007669"/>
    <property type="project" value="TreeGrafter"/>
</dbReference>
<dbReference type="AlphaFoldDB" id="A0A5M6ITY8"/>
<evidence type="ECO:0000256" key="3">
    <source>
        <dbReference type="ARBA" id="ARBA00022722"/>
    </source>
</evidence>